<name>A0A5Q2WB56_9CAUD</name>
<evidence type="ECO:0000313" key="2">
    <source>
        <dbReference type="Proteomes" id="UP000363270"/>
    </source>
</evidence>
<evidence type="ECO:0000313" key="1">
    <source>
        <dbReference type="EMBL" id="QGH74221.1"/>
    </source>
</evidence>
<keyword evidence="2" id="KW-1185">Reference proteome</keyword>
<protein>
    <submittedName>
        <fullName evidence="1">Uncharacterized protein</fullName>
    </submittedName>
</protein>
<dbReference type="GeneID" id="56239317"/>
<sequence>MNHFNVVVGSLEIELRKKPISRNFTKMKNDINELYSLFESHPLSTDKFLWFVKINTDTFYDAVNTNYTGRYDEIIRTGIKYLAALYNDVENEIKQTFI</sequence>
<dbReference type="RefSeq" id="YP_009910598.1">
    <property type="nucleotide sequence ID" value="NC_049972.1"/>
</dbReference>
<dbReference type="EMBL" id="MN524845">
    <property type="protein sequence ID" value="QGH74221.1"/>
    <property type="molecule type" value="Genomic_DNA"/>
</dbReference>
<dbReference type="KEGG" id="vg:56239317"/>
<dbReference type="Proteomes" id="UP000363270">
    <property type="component" value="Segment"/>
</dbReference>
<reference evidence="1 2" key="1">
    <citation type="submission" date="2019-09" db="EMBL/GenBank/DDBJ databases">
        <title>Isolation and characterization of two phi29 phages that infect Bacillus pumilis.</title>
        <authorList>
            <person name="Batinovic S."/>
            <person name="Rice D."/>
            <person name="Beer M."/>
            <person name="Petrovski S."/>
        </authorList>
    </citation>
    <scope>NUCLEOTIDE SEQUENCE [LARGE SCALE GENOMIC DNA]</scope>
</reference>
<proteinExistence type="predicted"/>
<organism evidence="1 2">
    <name type="scientific">Bacillus phage vB_Bpu_PumA2</name>
    <dbReference type="NCBI Taxonomy" id="2662128"/>
    <lineage>
        <taxon>Viruses</taxon>
        <taxon>Duplodnaviria</taxon>
        <taxon>Heunggongvirae</taxon>
        <taxon>Uroviricota</taxon>
        <taxon>Caudoviricetes</taxon>
        <taxon>Salasmaviridae</taxon>
        <taxon>Bundooravirus</taxon>
        <taxon>Bundooravirus PumA2</taxon>
    </lineage>
</organism>
<accession>A0A5Q2WB56</accession>